<keyword evidence="3" id="KW-1185">Reference proteome</keyword>
<feature type="coiled-coil region" evidence="1">
    <location>
        <begin position="405"/>
        <end position="432"/>
    </location>
</feature>
<evidence type="ECO:0000313" key="2">
    <source>
        <dbReference type="EMBL" id="CAE1318140.1"/>
    </source>
</evidence>
<reference evidence="2" key="1">
    <citation type="submission" date="2021-01" db="EMBL/GenBank/DDBJ databases">
        <authorList>
            <person name="Li R."/>
            <person name="Bekaert M."/>
        </authorList>
    </citation>
    <scope>NUCLEOTIDE SEQUENCE</scope>
    <source>
        <strain evidence="2">Farmed</strain>
    </source>
</reference>
<dbReference type="AlphaFoldDB" id="A0A812E8S6"/>
<name>A0A812E8S6_ACAPH</name>
<dbReference type="Proteomes" id="UP000597762">
    <property type="component" value="Unassembled WGS sequence"/>
</dbReference>
<accession>A0A812E8S6</accession>
<evidence type="ECO:0000256" key="1">
    <source>
        <dbReference type="SAM" id="Coils"/>
    </source>
</evidence>
<comment type="caution">
    <text evidence="2">The sequence shown here is derived from an EMBL/GenBank/DDBJ whole genome shotgun (WGS) entry which is preliminary data.</text>
</comment>
<sequence length="461" mass="51845">MKSLRIQERQVTVASYQQRWLYVYSGIKRQQIFSFQDDVVDFCLDEGEDASWLLWAVSQRGCVYRITEKNFTPQRASEACASNSQVNNAIFEEFFQDIPDTSFSSNTESSSHISTKDAIFEVGLKVMQKTVLKDGPTKACCVGDGVSQFFYATRKNIIKVEVSYGDRLEVSEQVCRKLARIKNMASVAIEDETFLLCQSENGRFYSLPKSNDGFGTNEPVVSPKNTIPDLLAKVDNITRKMDQINPNIKCQSNILSQLALASHLYLNTPASVNVNQHLQSSVTVKCINGFTTLCFQVTSSKIVLSSDCNMFSGVKDVTHRSCLLKYLLCEMKISGGQEISGTSVILDTTDWGEVTIGIQKSSNETKQYFMEIHTGNTGSLVEMVLGVMKRIKRLLPAGLVKALDISKFITEIQKAKENLRSIEENIKDNKDHNIEKVMNSLLYLFLDIHNIDYQLSCQLHV</sequence>
<keyword evidence="1" id="KW-0175">Coiled coil</keyword>
<protein>
    <submittedName>
        <fullName evidence="2">Uncharacterized protein</fullName>
    </submittedName>
</protein>
<evidence type="ECO:0000313" key="3">
    <source>
        <dbReference type="Proteomes" id="UP000597762"/>
    </source>
</evidence>
<dbReference type="EMBL" id="CAHIKZ030005007">
    <property type="protein sequence ID" value="CAE1318140.1"/>
    <property type="molecule type" value="Genomic_DNA"/>
</dbReference>
<proteinExistence type="predicted"/>
<organism evidence="2 3">
    <name type="scientific">Acanthosepion pharaonis</name>
    <name type="common">Pharaoh cuttlefish</name>
    <name type="synonym">Sepia pharaonis</name>
    <dbReference type="NCBI Taxonomy" id="158019"/>
    <lineage>
        <taxon>Eukaryota</taxon>
        <taxon>Metazoa</taxon>
        <taxon>Spiralia</taxon>
        <taxon>Lophotrochozoa</taxon>
        <taxon>Mollusca</taxon>
        <taxon>Cephalopoda</taxon>
        <taxon>Coleoidea</taxon>
        <taxon>Decapodiformes</taxon>
        <taxon>Sepiida</taxon>
        <taxon>Sepiina</taxon>
        <taxon>Sepiidae</taxon>
        <taxon>Acanthosepion</taxon>
    </lineage>
</organism>
<gene>
    <name evidence="2" type="ORF">SPHA_68657</name>
</gene>